<protein>
    <submittedName>
        <fullName evidence="1">BREX-6 system phosphatase PglZ</fullName>
    </submittedName>
</protein>
<gene>
    <name evidence="1" type="primary">pglZ</name>
    <name evidence="1" type="ORF">FEV09_03710</name>
</gene>
<dbReference type="Pfam" id="PF08665">
    <property type="entry name" value="PglZ"/>
    <property type="match status" value="1"/>
</dbReference>
<dbReference type="Proteomes" id="UP001152872">
    <property type="component" value="Unassembled WGS sequence"/>
</dbReference>
<organism evidence="1 2">
    <name type="scientific">Pseudanabaena catenata USMAC16</name>
    <dbReference type="NCBI Taxonomy" id="1855837"/>
    <lineage>
        <taxon>Bacteria</taxon>
        <taxon>Bacillati</taxon>
        <taxon>Cyanobacteriota</taxon>
        <taxon>Cyanophyceae</taxon>
        <taxon>Pseudanabaenales</taxon>
        <taxon>Pseudanabaenaceae</taxon>
        <taxon>Pseudanabaena</taxon>
    </lineage>
</organism>
<proteinExistence type="predicted"/>
<evidence type="ECO:0000313" key="2">
    <source>
        <dbReference type="Proteomes" id="UP001152872"/>
    </source>
</evidence>
<dbReference type="SUPFAM" id="SSF53649">
    <property type="entry name" value="Alkaline phosphatase-like"/>
    <property type="match status" value="1"/>
</dbReference>
<dbReference type="InterPro" id="IPR017850">
    <property type="entry name" value="Alkaline_phosphatase_core_sf"/>
</dbReference>
<reference evidence="1" key="1">
    <citation type="submission" date="2019-05" db="EMBL/GenBank/DDBJ databases">
        <title>Whole genome sequencing of Pseudanabaena catenata USMAC16.</title>
        <authorList>
            <person name="Khan Z."/>
            <person name="Omar W.M."/>
            <person name="Convey P."/>
            <person name="Merican F."/>
            <person name="Najimudin N."/>
        </authorList>
    </citation>
    <scope>NUCLEOTIDE SEQUENCE</scope>
    <source>
        <strain evidence="1">USMAC16</strain>
    </source>
</reference>
<dbReference type="RefSeq" id="WP_009625704.1">
    <property type="nucleotide sequence ID" value="NZ_VBTY01000018.1"/>
</dbReference>
<sequence>MSAIASYLENDIKETIRRQGIVLWLDADSRYTEFVDRLITRHQTGDFDFPVVGFRGSYLEILLQLENYGNGLDPEPLLIHLPNHNTNTVKQTPLLELYRAGKRYEKALNTLVREAVTGKVAPDAIADLLKTPDLTLAGAETWLDQELNRHNSHNSKTGNIRSYLAGLDHQWILDGLLDHNSNLRTKIHSASELNILIEHLYIHTGMDITFLQFFLKDDPVDIDRLELAFVAWLMCVEYTNDLTRSPYLPQLQPLRSLPKPLQAQCQNLINHLRDRYPIRYMAISEEVEAKIKPEFDQISPNDLGKIDTFATEDRVMLNASIQALLTQNWQQASIWGRSRINAPSLWIQQDSQKRRLWGWVLIAAQFGQIIAQQNHVLNGVETLREALDIYTQKAWIVDYYHRRFEQLRLQMSNSNLPQFASMVTVTNFLRQLYRDWADDLARGFAKLCDQVGFLPEEELQQRYIFERYCLPLITTPEKDGAKRHPSLGQVEQGDRVAIFLVDAFRYEMAMELMNKLNKEDFQTNLIGCYAELPTITAMGMNAIAPVSSDGKIRLPDGKDFSKGIKAGEYTVKDPDSRARVIGDRTFSSSRDRHSLSSLSLQQVAQSTSETLGSLSKNAALLVIHSREIDDAGEANMGLIAFTTWIQQLKAAINNLQKIGIHTCILTADHGFMLLDHTVKEVEYATATRRYVRLDDYRREADCVSVPLRSLNYEGQEGYLLFRNDTAIFKGRTKLSNASFAHGGNSLQERVIPVLTVTKQSVTKRSSVKTKRVKSQTQIQDSLQDPSTITEAIAIDMVIIEPVASLSTSDRWQDNFDDPAIIKVFEHLEKHGAIVETELVQMLGSSRKARSFSLKFEEFVKQIPFGVQVENVASGKRYIKR</sequence>
<dbReference type="EMBL" id="VBTY01000018">
    <property type="protein sequence ID" value="MDG3493655.1"/>
    <property type="molecule type" value="Genomic_DNA"/>
</dbReference>
<dbReference type="NCBIfam" id="NF033443">
    <property type="entry name" value="BREX_PglZ_6"/>
    <property type="match status" value="1"/>
</dbReference>
<name>A0A9X4M8F6_9CYAN</name>
<evidence type="ECO:0000313" key="1">
    <source>
        <dbReference type="EMBL" id="MDG3493655.1"/>
    </source>
</evidence>
<keyword evidence="2" id="KW-1185">Reference proteome</keyword>
<comment type="caution">
    <text evidence="1">The sequence shown here is derived from an EMBL/GenBank/DDBJ whole genome shotgun (WGS) entry which is preliminary data.</text>
</comment>
<accession>A0A9X4M8F6</accession>
<dbReference type="AlphaFoldDB" id="A0A9X4M8F6"/>